<dbReference type="STRING" id="441119.SAMN04488047_12812"/>
<dbReference type="PANTHER" id="PTHR21381:SF3">
    <property type="entry name" value="SGC REGION PROTEIN SGCQ-RELATED"/>
    <property type="match status" value="1"/>
</dbReference>
<comment type="similarity">
    <text evidence="1">Belongs to the BtpA family.</text>
</comment>
<protein>
    <recommendedName>
        <fullName evidence="4">Membrane complex biogenesis protein, BtpA family</fullName>
    </recommendedName>
</protein>
<gene>
    <name evidence="2" type="ORF">SAMN04488047_12812</name>
</gene>
<dbReference type="CDD" id="cd04722">
    <property type="entry name" value="TIM_phosphate_binding"/>
    <property type="match status" value="1"/>
</dbReference>
<accession>A0A1I5V7W2</accession>
<reference evidence="2 3" key="1">
    <citation type="submission" date="2016-10" db="EMBL/GenBank/DDBJ databases">
        <authorList>
            <person name="de Groot N.N."/>
        </authorList>
    </citation>
    <scope>NUCLEOTIDE SEQUENCE [LARGE SCALE GENOMIC DNA]</scope>
    <source>
        <strain evidence="2 3">DSM 19547</strain>
    </source>
</reference>
<dbReference type="PIRSF" id="PIRSF005956">
    <property type="entry name" value="BtpA"/>
    <property type="match status" value="1"/>
</dbReference>
<sequence length="279" mass="29414">MSGTKNALGEIFGRERPLIGNVHLPPLPGTPRYSGASVAELREIALADVRAYEEGGMDGLMLENHGDIPFLKPDRIGPEVIAAMTAIVQAVSERTALPFGINLLANHAVGALAVAHATGARFVRVNQWVNAYVANEGVVEGLSGEALRFRRRIGAEGVVIFADVHVKHGAHAVTGDRDVAELARDTEFYDADVAIATGNRTGDAIPTEEIAAIRAGTSLPVIGGSGLTPVNAVELLPHLDGAIVGSSLKKGGHWTGPVDRARVEDLVARVRDLRSPRMA</sequence>
<dbReference type="AlphaFoldDB" id="A0A1I5V7W2"/>
<dbReference type="RefSeq" id="WP_093425082.1">
    <property type="nucleotide sequence ID" value="NZ_FOXA01000028.1"/>
</dbReference>
<evidence type="ECO:0000313" key="2">
    <source>
        <dbReference type="EMBL" id="SFQ03599.1"/>
    </source>
</evidence>
<dbReference type="NCBIfam" id="TIGR00259">
    <property type="entry name" value="thylakoid_BtpA"/>
    <property type="match status" value="1"/>
</dbReference>
<dbReference type="OrthoDB" id="9791357at2"/>
<evidence type="ECO:0008006" key="4">
    <source>
        <dbReference type="Google" id="ProtNLM"/>
    </source>
</evidence>
<name>A0A1I5V7W2_9RHOB</name>
<dbReference type="InterPro" id="IPR011060">
    <property type="entry name" value="RibuloseP-bd_barrel"/>
</dbReference>
<dbReference type="EMBL" id="FOXA01000028">
    <property type="protein sequence ID" value="SFQ03599.1"/>
    <property type="molecule type" value="Genomic_DNA"/>
</dbReference>
<dbReference type="SUPFAM" id="SSF51366">
    <property type="entry name" value="Ribulose-phoshate binding barrel"/>
    <property type="match status" value="1"/>
</dbReference>
<evidence type="ECO:0000256" key="1">
    <source>
        <dbReference type="ARBA" id="ARBA00006007"/>
    </source>
</evidence>
<proteinExistence type="inferred from homology"/>
<dbReference type="Proteomes" id="UP000199356">
    <property type="component" value="Unassembled WGS sequence"/>
</dbReference>
<keyword evidence="3" id="KW-1185">Reference proteome</keyword>
<evidence type="ECO:0000313" key="3">
    <source>
        <dbReference type="Proteomes" id="UP000199356"/>
    </source>
</evidence>
<organism evidence="2 3">
    <name type="scientific">Tranquillimonas alkanivorans</name>
    <dbReference type="NCBI Taxonomy" id="441119"/>
    <lineage>
        <taxon>Bacteria</taxon>
        <taxon>Pseudomonadati</taxon>
        <taxon>Pseudomonadota</taxon>
        <taxon>Alphaproteobacteria</taxon>
        <taxon>Rhodobacterales</taxon>
        <taxon>Roseobacteraceae</taxon>
        <taxon>Tranquillimonas</taxon>
    </lineage>
</organism>
<dbReference type="Pfam" id="PF03437">
    <property type="entry name" value="BtpA"/>
    <property type="match status" value="1"/>
</dbReference>
<dbReference type="PANTHER" id="PTHR21381">
    <property type="entry name" value="ZGC:162297"/>
    <property type="match status" value="1"/>
</dbReference>
<dbReference type="InterPro" id="IPR005137">
    <property type="entry name" value="BtpA"/>
</dbReference>